<dbReference type="Pfam" id="PF16575">
    <property type="entry name" value="CLP1_P"/>
    <property type="match status" value="1"/>
</dbReference>
<dbReference type="GeneID" id="300572284"/>
<evidence type="ECO:0000256" key="1">
    <source>
        <dbReference type="ARBA" id="ARBA00003798"/>
    </source>
</evidence>
<evidence type="ECO:0000256" key="6">
    <source>
        <dbReference type="ARBA" id="ARBA00022741"/>
    </source>
</evidence>
<evidence type="ECO:0000313" key="12">
    <source>
        <dbReference type="Proteomes" id="UP001642720"/>
    </source>
</evidence>
<evidence type="ECO:0000256" key="9">
    <source>
        <dbReference type="SAM" id="MobiDB-lite"/>
    </source>
</evidence>
<evidence type="ECO:0000256" key="7">
    <source>
        <dbReference type="ARBA" id="ARBA00022777"/>
    </source>
</evidence>
<dbReference type="PANTHER" id="PTHR12755">
    <property type="entry name" value="CLEAVAGE/POLYADENYLATION FACTOR IA SUBUNIT CLP1P"/>
    <property type="match status" value="1"/>
</dbReference>
<evidence type="ECO:0000256" key="3">
    <source>
        <dbReference type="ARBA" id="ARBA00018706"/>
    </source>
</evidence>
<feature type="region of interest" description="Disordered" evidence="9">
    <location>
        <begin position="1"/>
        <end position="95"/>
    </location>
</feature>
<dbReference type="InterPro" id="IPR027417">
    <property type="entry name" value="P-loop_NTPase"/>
</dbReference>
<sequence>MSSNKRRKLDTPAAPSSAVSAISALAARRRLGAGTPAKEPSSSPEPEEAPPARTNSFSVLQTLKRQNEPPKSPKKNGARGPLSRGETRTSALQGSKMRYASLASEILDTNSDPSAQDATSSSSRVTYSSFLPNKNNCRNTAKGTVALKLRDSERFIVIGSFGIKVLAGEATIFGASLKPSDSIHWVHAPHCHAIPVIRTSEKVSLELHSDLNADGLRRLSRLSPLFRGIWGESKDGSAEATLGRGRTFQIVCSSDDAPKKCVIQELSSPPAWNKKLADLVSAAKNGPLTTLVCGPKSAGKSTFSKMLANRLLTSDAAATTRTGTHGVAVLDLDPGQPEYAPCGTLSLVHVTRPNLSAAFTHPNLDDDAYKVIRCHALASMTPAAAPEHYLECVLDLLDYYRRLLRNCHLLINTPGWILGTGQDLLVDIISRVNPPEVIYMSEDGPADVVEVLRGATKRTFTTLPSQPSEFASRTAAHLRAMQAMSYFHLQGQSKTSGGLRSSWNSSPLSSIPPLQVRYSGSGRGILGILPYDYQTPPELLSEAINGMILAAVDVEDPKAFRNLASTAASPDEDEYSAIEGMISRTAEGLPYIPNPNDIALDPCFSRTIGLVLIRGIDTATQSLQVLTPIPLQTIEQIRFQGRQIVLVHGKFDAPTWAYTEDLYQRSQLGDVSADKALEIAGEDPNDEEDDDEEEVVVASNEEEAAVESGAPLDPGAGSSTALPWVEVLRGSQKRPVGSRVWRVRRDLGRNIGGD</sequence>
<evidence type="ECO:0000256" key="2">
    <source>
        <dbReference type="ARBA" id="ARBA00011003"/>
    </source>
</evidence>
<evidence type="ECO:0000256" key="5">
    <source>
        <dbReference type="ARBA" id="ARBA00022679"/>
    </source>
</evidence>
<keyword evidence="7" id="KW-0418">Kinase</keyword>
<feature type="region of interest" description="Disordered" evidence="9">
    <location>
        <begin position="107"/>
        <end position="131"/>
    </location>
</feature>
<gene>
    <name evidence="11" type="ORF">CCMA1212_000363</name>
</gene>
<dbReference type="SUPFAM" id="SSF52540">
    <property type="entry name" value="P-loop containing nucleoside triphosphate hydrolases"/>
    <property type="match status" value="1"/>
</dbReference>
<feature type="compositionally biased region" description="Low complexity" evidence="9">
    <location>
        <begin position="120"/>
        <end position="129"/>
    </location>
</feature>
<protein>
    <recommendedName>
        <fullName evidence="4">Polynucleotide 5'-hydroxyl-kinase GRC3</fullName>
    </recommendedName>
    <alternativeName>
        <fullName evidence="3">Polynucleotide 5'-hydroxyl-kinase grc3</fullName>
    </alternativeName>
</protein>
<comment type="caution">
    <text evidence="11">The sequence shown here is derived from an EMBL/GenBank/DDBJ whole genome shotgun (WGS) entry which is preliminary data.</text>
</comment>
<name>A0ABY2HIG1_9HYPO</name>
<comment type="function">
    <text evidence="1">Polynucleotide 5'-kinase involved in rRNA processing.</text>
</comment>
<evidence type="ECO:0000259" key="10">
    <source>
        <dbReference type="Pfam" id="PF16575"/>
    </source>
</evidence>
<dbReference type="InterPro" id="IPR045116">
    <property type="entry name" value="Clp1/Grc3"/>
</dbReference>
<dbReference type="RefSeq" id="XP_073563607.1">
    <property type="nucleotide sequence ID" value="XM_073697834.1"/>
</dbReference>
<keyword evidence="6" id="KW-0547">Nucleotide-binding</keyword>
<comment type="similarity">
    <text evidence="2">Belongs to the Clp1 family. NOL9/GRC3 subfamily.</text>
</comment>
<dbReference type="Gene3D" id="3.40.50.300">
    <property type="entry name" value="P-loop containing nucleotide triphosphate hydrolases"/>
    <property type="match status" value="1"/>
</dbReference>
<keyword evidence="8" id="KW-0067">ATP-binding</keyword>
<evidence type="ECO:0000256" key="8">
    <source>
        <dbReference type="ARBA" id="ARBA00022840"/>
    </source>
</evidence>
<feature type="region of interest" description="Disordered" evidence="9">
    <location>
        <begin position="681"/>
        <end position="718"/>
    </location>
</feature>
<dbReference type="PANTHER" id="PTHR12755:SF3">
    <property type="entry name" value="POLYNUCLEOTIDE 5'-HYDROXYL-KINASE NOL9"/>
    <property type="match status" value="1"/>
</dbReference>
<feature type="compositionally biased region" description="Polar residues" evidence="9">
    <location>
        <begin position="53"/>
        <end position="64"/>
    </location>
</feature>
<feature type="compositionally biased region" description="Low complexity" evidence="9">
    <location>
        <begin position="11"/>
        <end position="44"/>
    </location>
</feature>
<organism evidence="11 12">
    <name type="scientific">Trichoderma ghanense</name>
    <dbReference type="NCBI Taxonomy" id="65468"/>
    <lineage>
        <taxon>Eukaryota</taxon>
        <taxon>Fungi</taxon>
        <taxon>Dikarya</taxon>
        <taxon>Ascomycota</taxon>
        <taxon>Pezizomycotina</taxon>
        <taxon>Sordariomycetes</taxon>
        <taxon>Hypocreomycetidae</taxon>
        <taxon>Hypocreales</taxon>
        <taxon>Hypocreaceae</taxon>
        <taxon>Trichoderma</taxon>
    </lineage>
</organism>
<evidence type="ECO:0000256" key="4">
    <source>
        <dbReference type="ARBA" id="ARBA00019824"/>
    </source>
</evidence>
<keyword evidence="5" id="KW-0808">Transferase</keyword>
<keyword evidence="12" id="KW-1185">Reference proteome</keyword>
<reference evidence="11 12" key="1">
    <citation type="submission" date="2018-01" db="EMBL/GenBank/DDBJ databases">
        <title>Genome characterization of the sugarcane-associated fungus Trichoderma ghanense CCMA-1212 and their application in lignocelulose bioconversion.</title>
        <authorList>
            <person name="Steindorff A.S."/>
            <person name="Mendes T.D."/>
            <person name="Vilela E.S.D."/>
            <person name="Rodrigues D.S."/>
            <person name="Formighieri E.F."/>
            <person name="Melo I.S."/>
            <person name="Favaro L.C.L."/>
        </authorList>
    </citation>
    <scope>NUCLEOTIDE SEQUENCE [LARGE SCALE GENOMIC DNA]</scope>
    <source>
        <strain evidence="11 12">CCMA-1212</strain>
    </source>
</reference>
<feature type="domain" description="Clp1 P-loop" evidence="10">
    <location>
        <begin position="294"/>
        <end position="488"/>
    </location>
</feature>
<proteinExistence type="inferred from homology"/>
<accession>A0ABY2HIG1</accession>
<feature type="compositionally biased region" description="Polar residues" evidence="9">
    <location>
        <begin position="107"/>
        <end position="119"/>
    </location>
</feature>
<dbReference type="EMBL" id="PPTA01000001">
    <property type="protein sequence ID" value="TFB07406.1"/>
    <property type="molecule type" value="Genomic_DNA"/>
</dbReference>
<feature type="compositionally biased region" description="Acidic residues" evidence="9">
    <location>
        <begin position="681"/>
        <end position="705"/>
    </location>
</feature>
<dbReference type="InterPro" id="IPR032319">
    <property type="entry name" value="CLP1_P"/>
</dbReference>
<evidence type="ECO:0000313" key="11">
    <source>
        <dbReference type="EMBL" id="TFB07406.1"/>
    </source>
</evidence>
<dbReference type="Proteomes" id="UP001642720">
    <property type="component" value="Unassembled WGS sequence"/>
</dbReference>